<dbReference type="InParanoid" id="A0A0R0EMM6"/>
<dbReference type="AlphaFoldDB" id="A0A0R0EMM6"/>
<evidence type="ECO:0000313" key="1">
    <source>
        <dbReference type="EMBL" id="KRG95433.1"/>
    </source>
</evidence>
<reference evidence="1 2" key="1">
    <citation type="journal article" date="2010" name="Nature">
        <title>Genome sequence of the palaeopolyploid soybean.</title>
        <authorList>
            <person name="Schmutz J."/>
            <person name="Cannon S.B."/>
            <person name="Schlueter J."/>
            <person name="Ma J."/>
            <person name="Mitros T."/>
            <person name="Nelson W."/>
            <person name="Hyten D.L."/>
            <person name="Song Q."/>
            <person name="Thelen J.J."/>
            <person name="Cheng J."/>
            <person name="Xu D."/>
            <person name="Hellsten U."/>
            <person name="May G.D."/>
            <person name="Yu Y."/>
            <person name="Sakurai T."/>
            <person name="Umezawa T."/>
            <person name="Bhattacharyya M.K."/>
            <person name="Sandhu D."/>
            <person name="Valliyodan B."/>
            <person name="Lindquist E."/>
            <person name="Peto M."/>
            <person name="Grant D."/>
            <person name="Shu S."/>
            <person name="Goodstein D."/>
            <person name="Barry K."/>
            <person name="Futrell-Griggs M."/>
            <person name="Abernathy B."/>
            <person name="Du J."/>
            <person name="Tian Z."/>
            <person name="Zhu L."/>
            <person name="Gill N."/>
            <person name="Joshi T."/>
            <person name="Libault M."/>
            <person name="Sethuraman A."/>
            <person name="Zhang X.-C."/>
            <person name="Shinozaki K."/>
            <person name="Nguyen H.T."/>
            <person name="Wing R.A."/>
            <person name="Cregan P."/>
            <person name="Specht J."/>
            <person name="Grimwood J."/>
            <person name="Rokhsar D."/>
            <person name="Stacey G."/>
            <person name="Shoemaker R.C."/>
            <person name="Jackson S.A."/>
        </authorList>
    </citation>
    <scope>NUCLEOTIDE SEQUENCE</scope>
    <source>
        <strain evidence="2">cv. Williams 82</strain>
        <tissue evidence="1">Callus</tissue>
    </source>
</reference>
<dbReference type="Proteomes" id="UP000008827">
    <property type="component" value="Chromosome 19"/>
</dbReference>
<reference evidence="2" key="2">
    <citation type="submission" date="2018-02" db="UniProtKB">
        <authorList>
            <consortium name="EnsemblPlants"/>
        </authorList>
    </citation>
    <scope>IDENTIFICATION</scope>
    <source>
        <strain evidence="2">Williams 82</strain>
    </source>
</reference>
<dbReference type="EMBL" id="CM000852">
    <property type="protein sequence ID" value="KRG95433.1"/>
    <property type="molecule type" value="Genomic_DNA"/>
</dbReference>
<evidence type="ECO:0000313" key="3">
    <source>
        <dbReference type="Proteomes" id="UP000008827"/>
    </source>
</evidence>
<sequence length="67" mass="7974">MYTLFIIPIWYYKFILILNNTPKNPSSNFISSTRHFLHSYTSSFLFKVYSTRQSISMLMSQLLICII</sequence>
<dbReference type="EnsemblPlants" id="KRG95433">
    <property type="protein sequence ID" value="KRG95433"/>
    <property type="gene ID" value="GLYMA_19G150600"/>
</dbReference>
<name>A0A0R0EMM6_SOYBN</name>
<organism evidence="1">
    <name type="scientific">Glycine max</name>
    <name type="common">Soybean</name>
    <name type="synonym">Glycine hispida</name>
    <dbReference type="NCBI Taxonomy" id="3847"/>
    <lineage>
        <taxon>Eukaryota</taxon>
        <taxon>Viridiplantae</taxon>
        <taxon>Streptophyta</taxon>
        <taxon>Embryophyta</taxon>
        <taxon>Tracheophyta</taxon>
        <taxon>Spermatophyta</taxon>
        <taxon>Magnoliopsida</taxon>
        <taxon>eudicotyledons</taxon>
        <taxon>Gunneridae</taxon>
        <taxon>Pentapetalae</taxon>
        <taxon>rosids</taxon>
        <taxon>fabids</taxon>
        <taxon>Fabales</taxon>
        <taxon>Fabaceae</taxon>
        <taxon>Papilionoideae</taxon>
        <taxon>50 kb inversion clade</taxon>
        <taxon>NPAAA clade</taxon>
        <taxon>indigoferoid/millettioid clade</taxon>
        <taxon>Phaseoleae</taxon>
        <taxon>Glycine</taxon>
        <taxon>Glycine subgen. Soja</taxon>
    </lineage>
</organism>
<proteinExistence type="predicted"/>
<keyword evidence="3" id="KW-1185">Reference proteome</keyword>
<reference evidence="1" key="3">
    <citation type="submission" date="2018-07" db="EMBL/GenBank/DDBJ databases">
        <title>WGS assembly of Glycine max.</title>
        <authorList>
            <person name="Schmutz J."/>
            <person name="Cannon S."/>
            <person name="Schlueter J."/>
            <person name="Ma J."/>
            <person name="Mitros T."/>
            <person name="Nelson W."/>
            <person name="Hyten D."/>
            <person name="Song Q."/>
            <person name="Thelen J."/>
            <person name="Cheng J."/>
            <person name="Xu D."/>
            <person name="Hellsten U."/>
            <person name="May G."/>
            <person name="Yu Y."/>
            <person name="Sakurai T."/>
            <person name="Umezawa T."/>
            <person name="Bhattacharyya M."/>
            <person name="Sandhu D."/>
            <person name="Valliyodan B."/>
            <person name="Lindquist E."/>
            <person name="Peto M."/>
            <person name="Grant D."/>
            <person name="Shu S."/>
            <person name="Goodstein D."/>
            <person name="Barry K."/>
            <person name="Futrell-Griggs M."/>
            <person name="Abernathy B."/>
            <person name="Du J."/>
            <person name="Tian Z."/>
            <person name="Zhu L."/>
            <person name="Gill N."/>
            <person name="Joshi T."/>
            <person name="Libault M."/>
            <person name="Sethuraman A."/>
            <person name="Zhang X."/>
            <person name="Shinozaki K."/>
            <person name="Nguyen H."/>
            <person name="Wing R."/>
            <person name="Cregan P."/>
            <person name="Specht J."/>
            <person name="Grimwood J."/>
            <person name="Rokhsar D."/>
            <person name="Stacey G."/>
            <person name="Shoemaker R."/>
            <person name="Jackson S."/>
        </authorList>
    </citation>
    <scope>NUCLEOTIDE SEQUENCE</scope>
    <source>
        <tissue evidence="1">Callus</tissue>
    </source>
</reference>
<evidence type="ECO:0000313" key="2">
    <source>
        <dbReference type="EnsemblPlants" id="KRG95433"/>
    </source>
</evidence>
<dbReference type="Gramene" id="KRG95433">
    <property type="protein sequence ID" value="KRG95433"/>
    <property type="gene ID" value="GLYMA_19G150600"/>
</dbReference>
<protein>
    <submittedName>
        <fullName evidence="1 2">Uncharacterized protein</fullName>
    </submittedName>
</protein>
<gene>
    <name evidence="1" type="ORF">GLYMA_19G150600</name>
</gene>
<accession>A0A0R0EMM6</accession>